<dbReference type="InParanoid" id="A0A1Y2DDF5"/>
<dbReference type="InterPro" id="IPR001461">
    <property type="entry name" value="Aspartic_peptidase_A1"/>
</dbReference>
<evidence type="ECO:0000313" key="7">
    <source>
        <dbReference type="EMBL" id="ORY57290.1"/>
    </source>
</evidence>
<dbReference type="PROSITE" id="PS51767">
    <property type="entry name" value="PEPTIDASE_A1"/>
    <property type="match status" value="1"/>
</dbReference>
<accession>A0A1Y2DDF5</accession>
<proteinExistence type="inferred from homology"/>
<dbReference type="EMBL" id="MCFJ01000020">
    <property type="protein sequence ID" value="ORY57290.1"/>
    <property type="molecule type" value="Genomic_DNA"/>
</dbReference>
<keyword evidence="3" id="KW-0064">Aspartyl protease</keyword>
<dbReference type="Gene3D" id="2.40.70.10">
    <property type="entry name" value="Acid Proteases"/>
    <property type="match status" value="2"/>
</dbReference>
<protein>
    <submittedName>
        <fullName evidence="7">Aspartic peptidase A1</fullName>
    </submittedName>
</protein>
<evidence type="ECO:0000313" key="8">
    <source>
        <dbReference type="Proteomes" id="UP000193689"/>
    </source>
</evidence>
<feature type="active site" evidence="5">
    <location>
        <position position="123"/>
    </location>
</feature>
<comment type="similarity">
    <text evidence="1">Belongs to the peptidase A1 family.</text>
</comment>
<dbReference type="CDD" id="cd06097">
    <property type="entry name" value="Aspergillopepsin_like"/>
    <property type="match status" value="1"/>
</dbReference>
<dbReference type="OrthoDB" id="2747330at2759"/>
<dbReference type="SUPFAM" id="SSF50630">
    <property type="entry name" value="Acid proteases"/>
    <property type="match status" value="1"/>
</dbReference>
<keyword evidence="8" id="KW-1185">Reference proteome</keyword>
<dbReference type="FunFam" id="2.40.70.10:FF:000008">
    <property type="entry name" value="Cathepsin D"/>
    <property type="match status" value="1"/>
</dbReference>
<dbReference type="PANTHER" id="PTHR47966:SF1">
    <property type="entry name" value="ASPARTYL PROTEINASE"/>
    <property type="match status" value="1"/>
</dbReference>
<dbReference type="AlphaFoldDB" id="A0A1Y2DDF5"/>
<dbReference type="PRINTS" id="PR00792">
    <property type="entry name" value="PEPSIN"/>
</dbReference>
<evidence type="ECO:0000256" key="5">
    <source>
        <dbReference type="PIRSR" id="PIRSR601461-1"/>
    </source>
</evidence>
<dbReference type="GeneID" id="63773972"/>
<dbReference type="InterPro" id="IPR021109">
    <property type="entry name" value="Peptidase_aspartic_dom_sf"/>
</dbReference>
<evidence type="ECO:0000256" key="2">
    <source>
        <dbReference type="ARBA" id="ARBA00022670"/>
    </source>
</evidence>
<reference evidence="7 8" key="1">
    <citation type="submission" date="2016-07" db="EMBL/GenBank/DDBJ databases">
        <title>Pervasive Adenine N6-methylation of Active Genes in Fungi.</title>
        <authorList>
            <consortium name="DOE Joint Genome Institute"/>
            <person name="Mondo S.J."/>
            <person name="Dannebaum R.O."/>
            <person name="Kuo R.C."/>
            <person name="Labutti K."/>
            <person name="Haridas S."/>
            <person name="Kuo A."/>
            <person name="Salamov A."/>
            <person name="Ahrendt S.R."/>
            <person name="Lipzen A."/>
            <person name="Sullivan W."/>
            <person name="Andreopoulos W.B."/>
            <person name="Clum A."/>
            <person name="Lindquist E."/>
            <person name="Daum C."/>
            <person name="Ramamoorthy G.K."/>
            <person name="Gryganskyi A."/>
            <person name="Culley D."/>
            <person name="Magnuson J.K."/>
            <person name="James T.Y."/>
            <person name="O'Malley M.A."/>
            <person name="Stajich J.E."/>
            <person name="Spatafora J.W."/>
            <person name="Visel A."/>
            <person name="Grigoriev I.V."/>
        </authorList>
    </citation>
    <scope>NUCLEOTIDE SEQUENCE [LARGE SCALE GENOMIC DNA]</scope>
    <source>
        <strain evidence="7 8">CBS 129021</strain>
    </source>
</reference>
<dbReference type="RefSeq" id="XP_040710642.1">
    <property type="nucleotide sequence ID" value="XM_040857760.1"/>
</dbReference>
<keyword evidence="4" id="KW-0378">Hydrolase</keyword>
<dbReference type="FunFam" id="2.40.70.10:FF:000024">
    <property type="entry name" value="Endothiapepsin"/>
    <property type="match status" value="1"/>
</dbReference>
<dbReference type="InterPro" id="IPR034163">
    <property type="entry name" value="Aspergillopepsin-like_cat_dom"/>
</dbReference>
<comment type="caution">
    <text evidence="7">The sequence shown here is derived from an EMBL/GenBank/DDBJ whole genome shotgun (WGS) entry which is preliminary data.</text>
</comment>
<evidence type="ECO:0000256" key="1">
    <source>
        <dbReference type="ARBA" id="ARBA00007447"/>
    </source>
</evidence>
<feature type="active site" evidence="5">
    <location>
        <position position="322"/>
    </location>
</feature>
<dbReference type="GO" id="GO:0004190">
    <property type="term" value="F:aspartic-type endopeptidase activity"/>
    <property type="evidence" value="ECO:0007669"/>
    <property type="project" value="UniProtKB-KW"/>
</dbReference>
<keyword evidence="2" id="KW-0645">Protease</keyword>
<gene>
    <name evidence="7" type="ORF">BCR38DRAFT_401808</name>
</gene>
<dbReference type="Proteomes" id="UP000193689">
    <property type="component" value="Unassembled WGS sequence"/>
</dbReference>
<name>A0A1Y2DDF5_9PEZI</name>
<feature type="domain" description="Peptidase A1" evidence="6">
    <location>
        <begin position="105"/>
        <end position="430"/>
    </location>
</feature>
<sequence length="433" mass="46743">MEAIFAAQNKLKASRNLSKIKVVYNKNYQRHGTKSYVYLLNRFGFEPTKPGPYYHAKQVNQRGLAGSNKAVGGRLRTDHVLVKKVDADGNTGQVTAEDQQNDSMYLSEVTIGTPPQKLMLDFDTGSADLWVFSTGLKNPGSGHNVFDSSKSSTWKALSNETWKIQYGDGSTASGTCGTDTLTVGGLSVEKQVIEEATQMSDQFAQGSGDGLLGLAFGAINTVMKNGKSHPVATPVENMISQQDIPKEAELFTSAFYSDRDGASAAESFYTFGFIDQDLVTKSGQEISWVDIDNSQGFWQFPSTSYSINGKSTTVSGNTAIADTGTSLALVSDQVCEALYKAIPGAKYDETNQGYVFPKDAKMPKFSVAVGDKEFVISGPDLAFADLGDGSNNVYGGVQSRGSLDFDILGDSFLKNVYAIWDQGNKRFGVVPKI</sequence>
<dbReference type="Pfam" id="PF00026">
    <property type="entry name" value="Asp"/>
    <property type="match status" value="1"/>
</dbReference>
<evidence type="ECO:0000256" key="4">
    <source>
        <dbReference type="ARBA" id="ARBA00022801"/>
    </source>
</evidence>
<dbReference type="PANTHER" id="PTHR47966">
    <property type="entry name" value="BETA-SITE APP-CLEAVING ENZYME, ISOFORM A-RELATED"/>
    <property type="match status" value="1"/>
</dbReference>
<organism evidence="7 8">
    <name type="scientific">Pseudomassariella vexata</name>
    <dbReference type="NCBI Taxonomy" id="1141098"/>
    <lineage>
        <taxon>Eukaryota</taxon>
        <taxon>Fungi</taxon>
        <taxon>Dikarya</taxon>
        <taxon>Ascomycota</taxon>
        <taxon>Pezizomycotina</taxon>
        <taxon>Sordariomycetes</taxon>
        <taxon>Xylariomycetidae</taxon>
        <taxon>Amphisphaeriales</taxon>
        <taxon>Pseudomassariaceae</taxon>
        <taxon>Pseudomassariella</taxon>
    </lineage>
</organism>
<evidence type="ECO:0000256" key="3">
    <source>
        <dbReference type="ARBA" id="ARBA00022750"/>
    </source>
</evidence>
<evidence type="ECO:0000259" key="6">
    <source>
        <dbReference type="PROSITE" id="PS51767"/>
    </source>
</evidence>
<dbReference type="STRING" id="1141098.A0A1Y2DDF5"/>
<dbReference type="InterPro" id="IPR033121">
    <property type="entry name" value="PEPTIDASE_A1"/>
</dbReference>
<dbReference type="GO" id="GO:0006508">
    <property type="term" value="P:proteolysis"/>
    <property type="evidence" value="ECO:0007669"/>
    <property type="project" value="UniProtKB-KW"/>
</dbReference>